<keyword evidence="1" id="KW-1133">Transmembrane helix</keyword>
<protein>
    <submittedName>
        <fullName evidence="2">Uncharacterized protein</fullName>
    </submittedName>
</protein>
<feature type="transmembrane region" description="Helical" evidence="1">
    <location>
        <begin position="58"/>
        <end position="82"/>
    </location>
</feature>
<feature type="non-terminal residue" evidence="2">
    <location>
        <position position="1"/>
    </location>
</feature>
<dbReference type="InParanoid" id="G4Z7R4"/>
<feature type="transmembrane region" description="Helical" evidence="1">
    <location>
        <begin position="88"/>
        <end position="109"/>
    </location>
</feature>
<dbReference type="RefSeq" id="XP_009524535.1">
    <property type="nucleotide sequence ID" value="XM_009526240.1"/>
</dbReference>
<gene>
    <name evidence="2" type="ORF">PHYSODRAFT_493378</name>
</gene>
<dbReference type="GeneID" id="20656945"/>
<evidence type="ECO:0000313" key="2">
    <source>
        <dbReference type="EMBL" id="EGZ21818.1"/>
    </source>
</evidence>
<dbReference type="AlphaFoldDB" id="G4Z7R4"/>
<accession>G4Z7R4</accession>
<organism evidence="2 3">
    <name type="scientific">Phytophthora sojae (strain P6497)</name>
    <name type="common">Soybean stem and root rot agent</name>
    <name type="synonym">Phytophthora megasperma f. sp. glycines</name>
    <dbReference type="NCBI Taxonomy" id="1094619"/>
    <lineage>
        <taxon>Eukaryota</taxon>
        <taxon>Sar</taxon>
        <taxon>Stramenopiles</taxon>
        <taxon>Oomycota</taxon>
        <taxon>Peronosporomycetes</taxon>
        <taxon>Peronosporales</taxon>
        <taxon>Peronosporaceae</taxon>
        <taxon>Phytophthora</taxon>
    </lineage>
</organism>
<dbReference type="EMBL" id="JH159153">
    <property type="protein sequence ID" value="EGZ21818.1"/>
    <property type="molecule type" value="Genomic_DNA"/>
</dbReference>
<feature type="transmembrane region" description="Helical" evidence="1">
    <location>
        <begin position="25"/>
        <end position="46"/>
    </location>
</feature>
<name>G4Z7R4_PHYSP</name>
<keyword evidence="3" id="KW-1185">Reference proteome</keyword>
<dbReference type="KEGG" id="psoj:PHYSODRAFT_493378"/>
<evidence type="ECO:0000313" key="3">
    <source>
        <dbReference type="Proteomes" id="UP000002640"/>
    </source>
</evidence>
<sequence>PCVIVTILIDMIPLNSPAEGPEGNILFFVRTFLAFWISTIVISLQFRHCVPSVSFSNAHILASATFTATPTTCVYYGVSLLIGFPLPFGIQLVSPVWVTFMLIPLVPFLKRAYSQSPEWTQIVNTLKSWVSQENLVLIYPTYFYVFTTLPANAKTPFAMLLPTMKILMRNVMSRTVVHLSDEIPEIVLMNVEVFNSLFMSYCMQNSPSIWTTLGLIVIDGTQMIASMHDVDKVSKRMQVVKDRVTTERARGGARGGARAKMGGRMPPPHFFGDGVSIFLDFFI</sequence>
<evidence type="ECO:0000256" key="1">
    <source>
        <dbReference type="SAM" id="Phobius"/>
    </source>
</evidence>
<keyword evidence="1" id="KW-0812">Transmembrane</keyword>
<reference evidence="2 3" key="1">
    <citation type="journal article" date="2006" name="Science">
        <title>Phytophthora genome sequences uncover evolutionary origins and mechanisms of pathogenesis.</title>
        <authorList>
            <person name="Tyler B.M."/>
            <person name="Tripathy S."/>
            <person name="Zhang X."/>
            <person name="Dehal P."/>
            <person name="Jiang R.H."/>
            <person name="Aerts A."/>
            <person name="Arredondo F.D."/>
            <person name="Baxter L."/>
            <person name="Bensasson D."/>
            <person name="Beynon J.L."/>
            <person name="Chapman J."/>
            <person name="Damasceno C.M."/>
            <person name="Dorrance A.E."/>
            <person name="Dou D."/>
            <person name="Dickerman A.W."/>
            <person name="Dubchak I.L."/>
            <person name="Garbelotto M."/>
            <person name="Gijzen M."/>
            <person name="Gordon S.G."/>
            <person name="Govers F."/>
            <person name="Grunwald N.J."/>
            <person name="Huang W."/>
            <person name="Ivors K.L."/>
            <person name="Jones R.W."/>
            <person name="Kamoun S."/>
            <person name="Krampis K."/>
            <person name="Lamour K.H."/>
            <person name="Lee M.K."/>
            <person name="McDonald W.H."/>
            <person name="Medina M."/>
            <person name="Meijer H.J."/>
            <person name="Nordberg E.K."/>
            <person name="Maclean D.J."/>
            <person name="Ospina-Giraldo M.D."/>
            <person name="Morris P.F."/>
            <person name="Phuntumart V."/>
            <person name="Putnam N.H."/>
            <person name="Rash S."/>
            <person name="Rose J.K."/>
            <person name="Sakihama Y."/>
            <person name="Salamov A.A."/>
            <person name="Savidor A."/>
            <person name="Scheuring C.F."/>
            <person name="Smith B.M."/>
            <person name="Sobral B.W."/>
            <person name="Terry A."/>
            <person name="Torto-Alalibo T.A."/>
            <person name="Win J."/>
            <person name="Xu Z."/>
            <person name="Zhang H."/>
            <person name="Grigoriev I.V."/>
            <person name="Rokhsar D.S."/>
            <person name="Boore J.L."/>
        </authorList>
    </citation>
    <scope>NUCLEOTIDE SEQUENCE [LARGE SCALE GENOMIC DNA]</scope>
    <source>
        <strain evidence="2 3">P6497</strain>
    </source>
</reference>
<dbReference type="Proteomes" id="UP000002640">
    <property type="component" value="Unassembled WGS sequence"/>
</dbReference>
<proteinExistence type="predicted"/>
<keyword evidence="1" id="KW-0472">Membrane</keyword>